<dbReference type="PANTHER" id="PTHR11895">
    <property type="entry name" value="TRANSAMIDASE"/>
    <property type="match status" value="1"/>
</dbReference>
<protein>
    <submittedName>
        <fullName evidence="3">Aspartyl-tRNA(Asn)/glutamyl-tRNA(Gln) amidotransferase subunit A</fullName>
    </submittedName>
</protein>
<dbReference type="Gene3D" id="3.90.1300.10">
    <property type="entry name" value="Amidase signature (AS) domain"/>
    <property type="match status" value="1"/>
</dbReference>
<sequence>KYDVLVSPTSPTVAFKIGEKVDNPLQMYLSDVCTIPVNLAGIPAISVPCGTSDGLPIGLQIIGRAFDEETILRVAYTFEQYFGFNQSPPLTNPGVQLTEDQKSQVQMSGEGRRR</sequence>
<evidence type="ECO:0000259" key="2">
    <source>
        <dbReference type="Pfam" id="PF01425"/>
    </source>
</evidence>
<evidence type="ECO:0000313" key="3">
    <source>
        <dbReference type="EMBL" id="GFP24536.1"/>
    </source>
</evidence>
<comment type="caution">
    <text evidence="3">The sequence shown here is derived from an EMBL/GenBank/DDBJ whole genome shotgun (WGS) entry which is preliminary data.</text>
</comment>
<name>A0A6V8P1A2_9ACTN</name>
<dbReference type="PANTHER" id="PTHR11895:SF151">
    <property type="entry name" value="GLUTAMYL-TRNA(GLN) AMIDOTRANSFERASE SUBUNIT A"/>
    <property type="match status" value="1"/>
</dbReference>
<feature type="non-terminal residue" evidence="3">
    <location>
        <position position="1"/>
    </location>
</feature>
<keyword evidence="3" id="KW-0808">Transferase</keyword>
<dbReference type="GO" id="GO:0016740">
    <property type="term" value="F:transferase activity"/>
    <property type="evidence" value="ECO:0007669"/>
    <property type="project" value="UniProtKB-KW"/>
</dbReference>
<dbReference type="InterPro" id="IPR023631">
    <property type="entry name" value="Amidase_dom"/>
</dbReference>
<evidence type="ECO:0000313" key="4">
    <source>
        <dbReference type="Proteomes" id="UP000585609"/>
    </source>
</evidence>
<dbReference type="SUPFAM" id="SSF75304">
    <property type="entry name" value="Amidase signature (AS) enzymes"/>
    <property type="match status" value="1"/>
</dbReference>
<feature type="domain" description="Amidase" evidence="2">
    <location>
        <begin position="2"/>
        <end position="72"/>
    </location>
</feature>
<gene>
    <name evidence="3" type="ORF">HKBW3S09_02003</name>
</gene>
<organism evidence="3 4">
    <name type="scientific">Candidatus Hakubella thermalkaliphila</name>
    <dbReference type="NCBI Taxonomy" id="2754717"/>
    <lineage>
        <taxon>Bacteria</taxon>
        <taxon>Bacillati</taxon>
        <taxon>Actinomycetota</taxon>
        <taxon>Actinomycetota incertae sedis</taxon>
        <taxon>Candidatus Hakubellales</taxon>
        <taxon>Candidatus Hakubellaceae</taxon>
        <taxon>Candidatus Hakubella</taxon>
    </lineage>
</organism>
<proteinExistence type="predicted"/>
<dbReference type="AlphaFoldDB" id="A0A6V8P1A2"/>
<accession>A0A6V8P1A2</accession>
<dbReference type="InterPro" id="IPR000120">
    <property type="entry name" value="Amidase"/>
</dbReference>
<evidence type="ECO:0000256" key="1">
    <source>
        <dbReference type="SAM" id="MobiDB-lite"/>
    </source>
</evidence>
<feature type="region of interest" description="Disordered" evidence="1">
    <location>
        <begin position="91"/>
        <end position="114"/>
    </location>
</feature>
<dbReference type="EMBL" id="BLRW01000642">
    <property type="protein sequence ID" value="GFP24536.1"/>
    <property type="molecule type" value="Genomic_DNA"/>
</dbReference>
<dbReference type="Pfam" id="PF01425">
    <property type="entry name" value="Amidase"/>
    <property type="match status" value="1"/>
</dbReference>
<dbReference type="InterPro" id="IPR036928">
    <property type="entry name" value="AS_sf"/>
</dbReference>
<reference evidence="3 4" key="1">
    <citation type="journal article" date="2020" name="Front. Microbiol.">
        <title>Single-cell genomics of novel Actinobacteria with the Wood-Ljungdahl pathway discovered in a serpentinizing system.</title>
        <authorList>
            <person name="Merino N."/>
            <person name="Kawai M."/>
            <person name="Boyd E.S."/>
            <person name="Colman D.R."/>
            <person name="McGlynn S.E."/>
            <person name="Nealson K.H."/>
            <person name="Kurokawa K."/>
            <person name="Hongoh Y."/>
        </authorList>
    </citation>
    <scope>NUCLEOTIDE SEQUENCE [LARGE SCALE GENOMIC DNA]</scope>
    <source>
        <strain evidence="3 4">S09_30</strain>
    </source>
</reference>
<dbReference type="Proteomes" id="UP000585609">
    <property type="component" value="Unassembled WGS sequence"/>
</dbReference>